<feature type="region of interest" description="Disordered" evidence="1">
    <location>
        <begin position="149"/>
        <end position="183"/>
    </location>
</feature>
<dbReference type="InParanoid" id="A0A1E1LB98"/>
<dbReference type="InterPro" id="IPR004827">
    <property type="entry name" value="bZIP"/>
</dbReference>
<keyword evidence="4" id="KW-1185">Reference proteome</keyword>
<dbReference type="InterPro" id="IPR046347">
    <property type="entry name" value="bZIP_sf"/>
</dbReference>
<dbReference type="STRING" id="914237.A0A1E1LB98"/>
<dbReference type="PROSITE" id="PS50217">
    <property type="entry name" value="BZIP"/>
    <property type="match status" value="1"/>
</dbReference>
<dbReference type="AlphaFoldDB" id="A0A1E1LB98"/>
<reference evidence="4" key="1">
    <citation type="submission" date="2016-03" db="EMBL/GenBank/DDBJ databases">
        <authorList>
            <person name="Ploux O."/>
        </authorList>
    </citation>
    <scope>NUCLEOTIDE SEQUENCE [LARGE SCALE GENOMIC DNA]</scope>
    <source>
        <strain evidence="4">UK7</strain>
    </source>
</reference>
<feature type="region of interest" description="Disordered" evidence="1">
    <location>
        <begin position="310"/>
        <end position="418"/>
    </location>
</feature>
<evidence type="ECO:0000259" key="2">
    <source>
        <dbReference type="PROSITE" id="PS50217"/>
    </source>
</evidence>
<dbReference type="EMBL" id="FJUW01000043">
    <property type="protein sequence ID" value="CZT07786.1"/>
    <property type="molecule type" value="Genomic_DNA"/>
</dbReference>
<sequence length="418" mass="46414">MEYETSFDYAGNSLNGNSCSDKLLFTPNIFNAPDYDFSNMLNLSPLVSESQMNMLEMHVNPQLARAKMPGSYVDGSEYFPTFPASAPPMSWMMASAIVPAALPMATFSDLPADKVPLSIPLQGQIEPKSDTLVAQQGADIQQCEAERTRVAGKKRAKQATCPPCASQEPKPKKRRGARRKVRTEEELAIRREKHLQRNKYAAQKCRQKRRVLEDEIKENMAIERQKNLVIWNQVGSVQDELEPLRNLVLDIHYHCYSDDHKTSAKTGLEAIMKMATKLQDSIDICNQRRAQISHGLVMQRSFSGYAQQDSLWEGSGSTHDSQSPALSPQNSTGFSEQILSPRSTRGSSYATGRLNTDLVNGNRTTRKVSNVSSTHPDSAVEFDSPPSAMKDSPVEDEAIEIPVSGKEEFLPSAGLDKE</sequence>
<name>A0A1E1LB98_9HELO</name>
<dbReference type="SUPFAM" id="SSF57959">
    <property type="entry name" value="Leucine zipper domain"/>
    <property type="match status" value="1"/>
</dbReference>
<organism evidence="3 4">
    <name type="scientific">Rhynchosporium graminicola</name>
    <dbReference type="NCBI Taxonomy" id="2792576"/>
    <lineage>
        <taxon>Eukaryota</taxon>
        <taxon>Fungi</taxon>
        <taxon>Dikarya</taxon>
        <taxon>Ascomycota</taxon>
        <taxon>Pezizomycotina</taxon>
        <taxon>Leotiomycetes</taxon>
        <taxon>Helotiales</taxon>
        <taxon>Ploettnerulaceae</taxon>
        <taxon>Rhynchosporium</taxon>
    </lineage>
</organism>
<protein>
    <recommendedName>
        <fullName evidence="2">BZIP domain-containing protein</fullName>
    </recommendedName>
</protein>
<feature type="domain" description="BZIP" evidence="2">
    <location>
        <begin position="188"/>
        <end position="251"/>
    </location>
</feature>
<feature type="compositionally biased region" description="Basic and acidic residues" evidence="1">
    <location>
        <begin position="405"/>
        <end position="418"/>
    </location>
</feature>
<dbReference type="GO" id="GO:0003700">
    <property type="term" value="F:DNA-binding transcription factor activity"/>
    <property type="evidence" value="ECO:0007669"/>
    <property type="project" value="InterPro"/>
</dbReference>
<gene>
    <name evidence="3" type="ORF">RCO7_11246</name>
</gene>
<feature type="compositionally biased region" description="Basic residues" evidence="1">
    <location>
        <begin position="171"/>
        <end position="181"/>
    </location>
</feature>
<dbReference type="Gene3D" id="1.20.5.170">
    <property type="match status" value="1"/>
</dbReference>
<evidence type="ECO:0000313" key="3">
    <source>
        <dbReference type="EMBL" id="CZT07786.1"/>
    </source>
</evidence>
<evidence type="ECO:0000313" key="4">
    <source>
        <dbReference type="Proteomes" id="UP000178129"/>
    </source>
</evidence>
<dbReference type="PROSITE" id="PS00036">
    <property type="entry name" value="BZIP_BASIC"/>
    <property type="match status" value="1"/>
</dbReference>
<evidence type="ECO:0000256" key="1">
    <source>
        <dbReference type="SAM" id="MobiDB-lite"/>
    </source>
</evidence>
<comment type="caution">
    <text evidence="3">The sequence shown here is derived from an EMBL/GenBank/DDBJ whole genome shotgun (WGS) entry which is preliminary data.</text>
</comment>
<accession>A0A1E1LB98</accession>
<dbReference type="Proteomes" id="UP000178129">
    <property type="component" value="Unassembled WGS sequence"/>
</dbReference>
<proteinExistence type="predicted"/>
<feature type="compositionally biased region" description="Polar residues" evidence="1">
    <location>
        <begin position="310"/>
        <end position="376"/>
    </location>
</feature>